<organism evidence="2">
    <name type="scientific">uncultured Caudovirales phage</name>
    <dbReference type="NCBI Taxonomy" id="2100421"/>
    <lineage>
        <taxon>Viruses</taxon>
        <taxon>Duplodnaviria</taxon>
        <taxon>Heunggongvirae</taxon>
        <taxon>Uroviricota</taxon>
        <taxon>Caudoviricetes</taxon>
        <taxon>Peduoviridae</taxon>
        <taxon>Maltschvirus</taxon>
        <taxon>Maltschvirus maltsch</taxon>
    </lineage>
</organism>
<feature type="region of interest" description="Disordered" evidence="1">
    <location>
        <begin position="87"/>
        <end position="115"/>
    </location>
</feature>
<gene>
    <name evidence="2" type="ORF">UFOVP54_45</name>
</gene>
<sequence length="115" mass="12548">MKRSEILKAVHEVLEEMSVSGDAGGYSTPFAFSKKGAGANAATKASAKLGFKAAPRPKHPSHTKMFDYLDEIHFGTPHAFVSEAEMENSDAVKKTEEMGYKKVNKTNKASDKKNK</sequence>
<dbReference type="EMBL" id="LR796188">
    <property type="protein sequence ID" value="CAB4124964.1"/>
    <property type="molecule type" value="Genomic_DNA"/>
</dbReference>
<protein>
    <submittedName>
        <fullName evidence="2">Uncharacterized protein</fullName>
    </submittedName>
</protein>
<accession>A0A6J5KR55</accession>
<feature type="compositionally biased region" description="Basic and acidic residues" evidence="1">
    <location>
        <begin position="90"/>
        <end position="100"/>
    </location>
</feature>
<name>A0A6J5KR55_9CAUD</name>
<reference evidence="2" key="1">
    <citation type="submission" date="2020-04" db="EMBL/GenBank/DDBJ databases">
        <authorList>
            <person name="Chiriac C."/>
            <person name="Salcher M."/>
            <person name="Ghai R."/>
            <person name="Kavagutti S V."/>
        </authorList>
    </citation>
    <scope>NUCLEOTIDE SEQUENCE</scope>
</reference>
<proteinExistence type="predicted"/>
<evidence type="ECO:0000313" key="2">
    <source>
        <dbReference type="EMBL" id="CAB4124964.1"/>
    </source>
</evidence>
<evidence type="ECO:0000256" key="1">
    <source>
        <dbReference type="SAM" id="MobiDB-lite"/>
    </source>
</evidence>